<name>G3HNU6_CRIGR</name>
<dbReference type="EMBL" id="JH000553">
    <property type="protein sequence ID" value="EGW05496.1"/>
    <property type="molecule type" value="Genomic_DNA"/>
</dbReference>
<organism evidence="1 2">
    <name type="scientific">Cricetulus griseus</name>
    <name type="common">Chinese hamster</name>
    <name type="synonym">Cricetulus barabensis griseus</name>
    <dbReference type="NCBI Taxonomy" id="10029"/>
    <lineage>
        <taxon>Eukaryota</taxon>
        <taxon>Metazoa</taxon>
        <taxon>Chordata</taxon>
        <taxon>Craniata</taxon>
        <taxon>Vertebrata</taxon>
        <taxon>Euteleostomi</taxon>
        <taxon>Mammalia</taxon>
        <taxon>Eutheria</taxon>
        <taxon>Euarchontoglires</taxon>
        <taxon>Glires</taxon>
        <taxon>Rodentia</taxon>
        <taxon>Myomorpha</taxon>
        <taxon>Muroidea</taxon>
        <taxon>Cricetidae</taxon>
        <taxon>Cricetinae</taxon>
        <taxon>Cricetulus</taxon>
    </lineage>
</organism>
<evidence type="ECO:0000313" key="1">
    <source>
        <dbReference type="EMBL" id="EGW05496.1"/>
    </source>
</evidence>
<dbReference type="Proteomes" id="UP000001075">
    <property type="component" value="Unassembled WGS sequence"/>
</dbReference>
<accession>G3HNU6</accession>
<dbReference type="AlphaFoldDB" id="G3HNU6"/>
<dbReference type="InParanoid" id="G3HNU6"/>
<protein>
    <submittedName>
        <fullName evidence="1">Uncharacterized protein</fullName>
    </submittedName>
</protein>
<proteinExistence type="predicted"/>
<evidence type="ECO:0000313" key="2">
    <source>
        <dbReference type="Proteomes" id="UP000001075"/>
    </source>
</evidence>
<sequence length="62" mass="7477">MPRYECQDDSIHRQVYTNTHQGRFSVLKALYLDLNITGRLTARVWNPEVKLRRRWGGTREHH</sequence>
<reference evidence="2" key="1">
    <citation type="journal article" date="2011" name="Nat. Biotechnol.">
        <title>The genomic sequence of the Chinese hamster ovary (CHO)-K1 cell line.</title>
        <authorList>
            <person name="Xu X."/>
            <person name="Nagarajan H."/>
            <person name="Lewis N.E."/>
            <person name="Pan S."/>
            <person name="Cai Z."/>
            <person name="Liu X."/>
            <person name="Chen W."/>
            <person name="Xie M."/>
            <person name="Wang W."/>
            <person name="Hammond S."/>
            <person name="Andersen M.R."/>
            <person name="Neff N."/>
            <person name="Passarelli B."/>
            <person name="Koh W."/>
            <person name="Fan H.C."/>
            <person name="Wang J."/>
            <person name="Gui Y."/>
            <person name="Lee K.H."/>
            <person name="Betenbaugh M.J."/>
            <person name="Quake S.R."/>
            <person name="Famili I."/>
            <person name="Palsson B.O."/>
            <person name="Wang J."/>
        </authorList>
    </citation>
    <scope>NUCLEOTIDE SEQUENCE [LARGE SCALE GENOMIC DNA]</scope>
    <source>
        <strain evidence="2">CHO K1 cell line</strain>
    </source>
</reference>
<gene>
    <name evidence="1" type="ORF">I79_012440</name>
</gene>